<accession>A0A081NVI4</accession>
<dbReference type="Gene3D" id="3.40.50.720">
    <property type="entry name" value="NAD(P)-binding Rossmann-like Domain"/>
    <property type="match status" value="1"/>
</dbReference>
<comment type="caution">
    <text evidence="4">The sequence shown here is derived from an EMBL/GenBank/DDBJ whole genome shotgun (WGS) entry which is preliminary data.</text>
</comment>
<dbReference type="InterPro" id="IPR013154">
    <property type="entry name" value="ADH-like_N"/>
</dbReference>
<dbReference type="SMART" id="SM00829">
    <property type="entry name" value="PKS_ER"/>
    <property type="match status" value="1"/>
</dbReference>
<dbReference type="PANTHER" id="PTHR48106">
    <property type="entry name" value="QUINONE OXIDOREDUCTASE PIG3-RELATED"/>
    <property type="match status" value="1"/>
</dbReference>
<organism evidence="4 5">
    <name type="scientific">Paenibacillus tyrfis</name>
    <dbReference type="NCBI Taxonomy" id="1501230"/>
    <lineage>
        <taxon>Bacteria</taxon>
        <taxon>Bacillati</taxon>
        <taxon>Bacillota</taxon>
        <taxon>Bacilli</taxon>
        <taxon>Bacillales</taxon>
        <taxon>Paenibacillaceae</taxon>
        <taxon>Paenibacillus</taxon>
    </lineage>
</organism>
<dbReference type="InterPro" id="IPR036291">
    <property type="entry name" value="NAD(P)-bd_dom_sf"/>
</dbReference>
<evidence type="ECO:0000313" key="5">
    <source>
        <dbReference type="Proteomes" id="UP000028123"/>
    </source>
</evidence>
<reference evidence="4 5" key="1">
    <citation type="submission" date="2014-06" db="EMBL/GenBank/DDBJ databases">
        <title>Draft genome sequence of Paenibacillus sp. MSt1.</title>
        <authorList>
            <person name="Aw Y.K."/>
            <person name="Ong K.S."/>
            <person name="Gan H.M."/>
            <person name="Lee S.M."/>
        </authorList>
    </citation>
    <scope>NUCLEOTIDE SEQUENCE [LARGE SCALE GENOMIC DNA]</scope>
    <source>
        <strain evidence="4 5">MSt1</strain>
    </source>
</reference>
<dbReference type="EMBL" id="JNVM01000038">
    <property type="protein sequence ID" value="KEQ22457.1"/>
    <property type="molecule type" value="Genomic_DNA"/>
</dbReference>
<dbReference type="Pfam" id="PF08240">
    <property type="entry name" value="ADH_N"/>
    <property type="match status" value="1"/>
</dbReference>
<evidence type="ECO:0000313" key="4">
    <source>
        <dbReference type="EMBL" id="KEQ22457.1"/>
    </source>
</evidence>
<evidence type="ECO:0000259" key="3">
    <source>
        <dbReference type="SMART" id="SM00829"/>
    </source>
</evidence>
<sequence length="329" mass="35163">MKSIILQQAGGLETLRVQEYPDIKPMPGMITIDVAYAGVGYVDVLLRRGDFGPIVPFPIIPGLEVSGYVREIGEGVEGFYVGQPVAAMTLSTFGGYASIVQSRPEFTIPLDQAGAEMDMATAAALLVNLATAYIACKQVAKVQPGDQVLIHGAVGGLGSYLGQVAKWLGAGSVFGTVGHPDKIRHAEKFGYDELFVRSDFVNQIQQVTKQQGVHAVFDPVGGEMRKQSLEVLRPFGQLVIVGNASGQADVAQSSNELWIRNKTVAGFALGEYSRFAPNEVGKVARESLQLIAKHGIHTEISGIYPLEKASEAHALLEAGNTIGKLLLQM</sequence>
<dbReference type="RefSeq" id="WP_036691248.1">
    <property type="nucleotide sequence ID" value="NZ_JNVM01000038.1"/>
</dbReference>
<evidence type="ECO:0000256" key="1">
    <source>
        <dbReference type="ARBA" id="ARBA00022857"/>
    </source>
</evidence>
<dbReference type="GO" id="GO:0016651">
    <property type="term" value="F:oxidoreductase activity, acting on NAD(P)H"/>
    <property type="evidence" value="ECO:0007669"/>
    <property type="project" value="TreeGrafter"/>
</dbReference>
<keyword evidence="1" id="KW-0521">NADP</keyword>
<dbReference type="SUPFAM" id="SSF50129">
    <property type="entry name" value="GroES-like"/>
    <property type="match status" value="1"/>
</dbReference>
<dbReference type="Proteomes" id="UP000028123">
    <property type="component" value="Unassembled WGS sequence"/>
</dbReference>
<keyword evidence="5" id="KW-1185">Reference proteome</keyword>
<dbReference type="InterPro" id="IPR011032">
    <property type="entry name" value="GroES-like_sf"/>
</dbReference>
<feature type="domain" description="Enoyl reductase (ER)" evidence="3">
    <location>
        <begin position="10"/>
        <end position="327"/>
    </location>
</feature>
<protein>
    <submittedName>
        <fullName evidence="4">Alcohol dehydrogenase</fullName>
    </submittedName>
</protein>
<evidence type="ECO:0000256" key="2">
    <source>
        <dbReference type="ARBA" id="ARBA00023002"/>
    </source>
</evidence>
<dbReference type="SUPFAM" id="SSF51735">
    <property type="entry name" value="NAD(P)-binding Rossmann-fold domains"/>
    <property type="match status" value="1"/>
</dbReference>
<dbReference type="eggNOG" id="COG0604">
    <property type="taxonomic scope" value="Bacteria"/>
</dbReference>
<dbReference type="GO" id="GO:0070402">
    <property type="term" value="F:NADPH binding"/>
    <property type="evidence" value="ECO:0007669"/>
    <property type="project" value="TreeGrafter"/>
</dbReference>
<dbReference type="AlphaFoldDB" id="A0A081NVI4"/>
<gene>
    <name evidence="4" type="ORF">ET33_23290</name>
</gene>
<dbReference type="OrthoDB" id="9787435at2"/>
<keyword evidence="2" id="KW-0560">Oxidoreductase</keyword>
<dbReference type="InterPro" id="IPR020843">
    <property type="entry name" value="ER"/>
</dbReference>
<dbReference type="Gene3D" id="3.90.180.10">
    <property type="entry name" value="Medium-chain alcohol dehydrogenases, catalytic domain"/>
    <property type="match status" value="1"/>
</dbReference>
<name>A0A081NVI4_9BACL</name>
<dbReference type="Pfam" id="PF00107">
    <property type="entry name" value="ADH_zinc_N"/>
    <property type="match status" value="1"/>
</dbReference>
<proteinExistence type="predicted"/>
<dbReference type="InterPro" id="IPR013149">
    <property type="entry name" value="ADH-like_C"/>
</dbReference>